<name>A0A5M9JZY5_MONFR</name>
<gene>
    <name evidence="3" type="ORF">EYC84_005021</name>
</gene>
<dbReference type="OrthoDB" id="3553255at2759"/>
<feature type="coiled-coil region" evidence="1">
    <location>
        <begin position="212"/>
        <end position="291"/>
    </location>
</feature>
<sequence>MSDATHHAPHLEVQQPLSPEMANTQEYPYESIKARLQSQAVYDNPFGRRISLAKSNEEISAITSQVASHPYFQRLGRPDFTRYTIDYKIWHHFFVNNNGESMVPFNAVNPLNARPLDPTIDLSSMPPNPFPVFVPVMNPAYYHAATQMRGGGGSAQNGLRSPFNHPEEYQVEQMPNIARHDSGYTSSSGERPMGAQQPINVDDVIDIVGMRREQLEVQIKHTLAEARRCEDEARIFVKRGQWLMAQVERLEIQLMEANEEEEDQFCMQDRMAQLEKERDMLDDEMSRLAKKMRQ</sequence>
<proteinExistence type="predicted"/>
<dbReference type="Proteomes" id="UP000322873">
    <property type="component" value="Unassembled WGS sequence"/>
</dbReference>
<comment type="caution">
    <text evidence="3">The sequence shown here is derived from an EMBL/GenBank/DDBJ whole genome shotgun (WGS) entry which is preliminary data.</text>
</comment>
<evidence type="ECO:0000256" key="1">
    <source>
        <dbReference type="SAM" id="Coils"/>
    </source>
</evidence>
<evidence type="ECO:0000313" key="4">
    <source>
        <dbReference type="Proteomes" id="UP000322873"/>
    </source>
</evidence>
<keyword evidence="1" id="KW-0175">Coiled coil</keyword>
<reference evidence="3 4" key="1">
    <citation type="submission" date="2019-06" db="EMBL/GenBank/DDBJ databases">
        <title>Genome Sequence of the Brown Rot Fungal Pathogen Monilinia fructicola.</title>
        <authorList>
            <person name="De Miccolis Angelini R.M."/>
            <person name="Landi L."/>
            <person name="Abate D."/>
            <person name="Pollastro S."/>
            <person name="Romanazzi G."/>
            <person name="Faretra F."/>
        </authorList>
    </citation>
    <scope>NUCLEOTIDE SEQUENCE [LARGE SCALE GENOMIC DNA]</scope>
    <source>
        <strain evidence="3 4">Mfrc123</strain>
    </source>
</reference>
<feature type="compositionally biased region" description="Basic and acidic residues" evidence="2">
    <location>
        <begin position="1"/>
        <end position="10"/>
    </location>
</feature>
<organism evidence="3 4">
    <name type="scientific">Monilinia fructicola</name>
    <name type="common">Brown rot fungus</name>
    <name type="synonym">Ciboria fructicola</name>
    <dbReference type="NCBI Taxonomy" id="38448"/>
    <lineage>
        <taxon>Eukaryota</taxon>
        <taxon>Fungi</taxon>
        <taxon>Dikarya</taxon>
        <taxon>Ascomycota</taxon>
        <taxon>Pezizomycotina</taxon>
        <taxon>Leotiomycetes</taxon>
        <taxon>Helotiales</taxon>
        <taxon>Sclerotiniaceae</taxon>
        <taxon>Monilinia</taxon>
    </lineage>
</organism>
<dbReference type="VEuPathDB" id="FungiDB:MFRU_038g00340"/>
<evidence type="ECO:0000313" key="3">
    <source>
        <dbReference type="EMBL" id="KAA8573436.1"/>
    </source>
</evidence>
<evidence type="ECO:0000256" key="2">
    <source>
        <dbReference type="SAM" id="MobiDB-lite"/>
    </source>
</evidence>
<feature type="region of interest" description="Disordered" evidence="2">
    <location>
        <begin position="1"/>
        <end position="20"/>
    </location>
</feature>
<dbReference type="EMBL" id="VICG01000003">
    <property type="protein sequence ID" value="KAA8573436.1"/>
    <property type="molecule type" value="Genomic_DNA"/>
</dbReference>
<accession>A0A5M9JZY5</accession>
<keyword evidence="4" id="KW-1185">Reference proteome</keyword>
<protein>
    <submittedName>
        <fullName evidence="3">Uncharacterized protein</fullName>
    </submittedName>
</protein>
<dbReference type="AlphaFoldDB" id="A0A5M9JZY5"/>